<protein>
    <submittedName>
        <fullName evidence="1">Uncharacterized protein</fullName>
    </submittedName>
</protein>
<sequence length="85" mass="8536">MLRLVRGLAKHGDLGQIARESCVSAETSAARVAGGMAKGFSEATSAARRPAVATHSIASSASNSQGVSRSPAIPRTEVALASSSI</sequence>
<evidence type="ECO:0000313" key="1">
    <source>
        <dbReference type="EMBL" id="CPR13591.1"/>
    </source>
</evidence>
<evidence type="ECO:0000313" key="2">
    <source>
        <dbReference type="Proteomes" id="UP000198875"/>
    </source>
</evidence>
<dbReference type="EMBL" id="CSTD01000012">
    <property type="protein sequence ID" value="CPR13591.1"/>
    <property type="molecule type" value="Genomic_DNA"/>
</dbReference>
<proteinExistence type="predicted"/>
<dbReference type="AlphaFoldDB" id="A0A0U0WEV9"/>
<gene>
    <name evidence="1" type="ORF">BN971_04903</name>
</gene>
<dbReference type="Proteomes" id="UP000198875">
    <property type="component" value="Unassembled WGS sequence"/>
</dbReference>
<organism evidence="1 2">
    <name type="scientific">Mycobacterium bohemicum DSM 44277</name>
    <dbReference type="NCBI Taxonomy" id="1236609"/>
    <lineage>
        <taxon>Bacteria</taxon>
        <taxon>Bacillati</taxon>
        <taxon>Actinomycetota</taxon>
        <taxon>Actinomycetes</taxon>
        <taxon>Mycobacteriales</taxon>
        <taxon>Mycobacteriaceae</taxon>
        <taxon>Mycobacterium</taxon>
    </lineage>
</organism>
<name>A0A0U0WEV9_MYCBE</name>
<reference evidence="1 2" key="1">
    <citation type="submission" date="2015-03" db="EMBL/GenBank/DDBJ databases">
        <authorList>
            <person name="Murphy D."/>
        </authorList>
    </citation>
    <scope>NUCLEOTIDE SEQUENCE [LARGE SCALE GENOMIC DNA]</scope>
    <source>
        <strain evidence="1 2">DSM 44277</strain>
    </source>
</reference>
<accession>A0A0U0WEV9</accession>